<dbReference type="PANTHER" id="PTHR12126">
    <property type="entry name" value="NADH-UBIQUINONE OXIDOREDUCTASE 39 KDA SUBUNIT-RELATED"/>
    <property type="match status" value="1"/>
</dbReference>
<dbReference type="PANTHER" id="PTHR12126:SF16">
    <property type="entry name" value="MIOREX COMPLEX COMPONENT 2"/>
    <property type="match status" value="1"/>
</dbReference>
<reference evidence="4" key="2">
    <citation type="submission" date="2015-01" db="EMBL/GenBank/DDBJ databases">
        <title>Evolutionary Origins and Diversification of the Mycorrhizal Mutualists.</title>
        <authorList>
            <consortium name="DOE Joint Genome Institute"/>
            <consortium name="Mycorrhizal Genomics Consortium"/>
            <person name="Kohler A."/>
            <person name="Kuo A."/>
            <person name="Nagy L.G."/>
            <person name="Floudas D."/>
            <person name="Copeland A."/>
            <person name="Barry K.W."/>
            <person name="Cichocki N."/>
            <person name="Veneault-Fourrey C."/>
            <person name="LaButti K."/>
            <person name="Lindquist E.A."/>
            <person name="Lipzen A."/>
            <person name="Lundell T."/>
            <person name="Morin E."/>
            <person name="Murat C."/>
            <person name="Riley R."/>
            <person name="Ohm R."/>
            <person name="Sun H."/>
            <person name="Tunlid A."/>
            <person name="Henrissat B."/>
            <person name="Grigoriev I.V."/>
            <person name="Hibbett D.S."/>
            <person name="Martin F."/>
        </authorList>
    </citation>
    <scope>NUCLEOTIDE SEQUENCE [LARGE SCALE GENOMIC DNA]</scope>
    <source>
        <strain evidence="4">MUT 4182</strain>
    </source>
</reference>
<sequence length="342" mass="36812">MSAIKQSILVVGGNGFLGSAVCRRALAKGLDVTSISSSGQPFRTPKGHVPGWTNKVKWHAASALEPSSYAPLLNGKTAVVHTLGVLLEGGYKNSLKEGDILSLGSSFVRNFGLESGNPLTRGKPGEYEVINRDSALRVFETYQAAAPPENAGKTFVYVSAEDVFRPFVPKRYIETKRQAEDEISRVCGEISPPGSLRDVFIRPGLMYHPHLRPLTTPLAVLLDISSRLHHKPPLGLYGILPSSILRSIASRPQGGPNFTSPQGPSSPTPAPAADMSSLESLANLLEVPPIHVDQVADAIVEVIRNRPDVSGPVGVEAMRNIIGWRREGEEDPRPTKEQPATL</sequence>
<dbReference type="Gene3D" id="3.40.50.720">
    <property type="entry name" value="NAD(P)-binding Rossmann-like Domain"/>
    <property type="match status" value="1"/>
</dbReference>
<evidence type="ECO:0000259" key="2">
    <source>
        <dbReference type="Pfam" id="PF01370"/>
    </source>
</evidence>
<feature type="region of interest" description="Disordered" evidence="1">
    <location>
        <begin position="323"/>
        <end position="342"/>
    </location>
</feature>
<dbReference type="InterPro" id="IPR051207">
    <property type="entry name" value="ComplexI_NDUFA9_subunit"/>
</dbReference>
<dbReference type="AlphaFoldDB" id="A0A0C3QC14"/>
<dbReference type="GO" id="GO:0005739">
    <property type="term" value="C:mitochondrion"/>
    <property type="evidence" value="ECO:0007669"/>
    <property type="project" value="TreeGrafter"/>
</dbReference>
<proteinExistence type="predicted"/>
<evidence type="ECO:0000256" key="1">
    <source>
        <dbReference type="SAM" id="MobiDB-lite"/>
    </source>
</evidence>
<feature type="compositionally biased region" description="Basic and acidic residues" evidence="1">
    <location>
        <begin position="324"/>
        <end position="336"/>
    </location>
</feature>
<name>A0A0C3QC14_9AGAM</name>
<evidence type="ECO:0000313" key="3">
    <source>
        <dbReference type="EMBL" id="KIO28165.1"/>
    </source>
</evidence>
<dbReference type="HOGENOM" id="CLU_055314_0_0_1"/>
<dbReference type="InterPro" id="IPR036291">
    <property type="entry name" value="NAD(P)-bd_dom_sf"/>
</dbReference>
<dbReference type="Pfam" id="PF01370">
    <property type="entry name" value="Epimerase"/>
    <property type="match status" value="1"/>
</dbReference>
<accession>A0A0C3QC14</accession>
<evidence type="ECO:0000313" key="4">
    <source>
        <dbReference type="Proteomes" id="UP000054248"/>
    </source>
</evidence>
<protein>
    <recommendedName>
        <fullName evidence="2">NAD-dependent epimerase/dehydratase domain-containing protein</fullName>
    </recommendedName>
</protein>
<reference evidence="3 4" key="1">
    <citation type="submission" date="2014-04" db="EMBL/GenBank/DDBJ databases">
        <authorList>
            <consortium name="DOE Joint Genome Institute"/>
            <person name="Kuo A."/>
            <person name="Girlanda M."/>
            <person name="Perotto S."/>
            <person name="Kohler A."/>
            <person name="Nagy L.G."/>
            <person name="Floudas D."/>
            <person name="Copeland A."/>
            <person name="Barry K.W."/>
            <person name="Cichocki N."/>
            <person name="Veneault-Fourrey C."/>
            <person name="LaButti K."/>
            <person name="Lindquist E.A."/>
            <person name="Lipzen A."/>
            <person name="Lundell T."/>
            <person name="Morin E."/>
            <person name="Murat C."/>
            <person name="Sun H."/>
            <person name="Tunlid A."/>
            <person name="Henrissat B."/>
            <person name="Grigoriev I.V."/>
            <person name="Hibbett D.S."/>
            <person name="Martin F."/>
            <person name="Nordberg H.P."/>
            <person name="Cantor M.N."/>
            <person name="Hua S.X."/>
        </authorList>
    </citation>
    <scope>NUCLEOTIDE SEQUENCE [LARGE SCALE GENOMIC DNA]</scope>
    <source>
        <strain evidence="3 4">MUT 4182</strain>
    </source>
</reference>
<dbReference type="STRING" id="1051891.A0A0C3QC14"/>
<feature type="region of interest" description="Disordered" evidence="1">
    <location>
        <begin position="250"/>
        <end position="274"/>
    </location>
</feature>
<dbReference type="Proteomes" id="UP000054248">
    <property type="component" value="Unassembled WGS sequence"/>
</dbReference>
<keyword evidence="4" id="KW-1185">Reference proteome</keyword>
<dbReference type="GO" id="GO:0044877">
    <property type="term" value="F:protein-containing complex binding"/>
    <property type="evidence" value="ECO:0007669"/>
    <property type="project" value="TreeGrafter"/>
</dbReference>
<dbReference type="OrthoDB" id="276721at2759"/>
<gene>
    <name evidence="3" type="ORF">M407DRAFT_243129</name>
</gene>
<dbReference type="SUPFAM" id="SSF51735">
    <property type="entry name" value="NAD(P)-binding Rossmann-fold domains"/>
    <property type="match status" value="1"/>
</dbReference>
<dbReference type="EMBL" id="KN822998">
    <property type="protein sequence ID" value="KIO28165.1"/>
    <property type="molecule type" value="Genomic_DNA"/>
</dbReference>
<organism evidence="3 4">
    <name type="scientific">Tulasnella calospora MUT 4182</name>
    <dbReference type="NCBI Taxonomy" id="1051891"/>
    <lineage>
        <taxon>Eukaryota</taxon>
        <taxon>Fungi</taxon>
        <taxon>Dikarya</taxon>
        <taxon>Basidiomycota</taxon>
        <taxon>Agaricomycotina</taxon>
        <taxon>Agaricomycetes</taxon>
        <taxon>Cantharellales</taxon>
        <taxon>Tulasnellaceae</taxon>
        <taxon>Tulasnella</taxon>
    </lineage>
</organism>
<feature type="domain" description="NAD-dependent epimerase/dehydratase" evidence="2">
    <location>
        <begin position="8"/>
        <end position="82"/>
    </location>
</feature>
<dbReference type="InterPro" id="IPR001509">
    <property type="entry name" value="Epimerase_deHydtase"/>
</dbReference>